<dbReference type="STRING" id="279058.LT85_3096"/>
<feature type="transmembrane region" description="Helical" evidence="1">
    <location>
        <begin position="12"/>
        <end position="36"/>
    </location>
</feature>
<keyword evidence="1" id="KW-0812">Transmembrane</keyword>
<dbReference type="HOGENOM" id="CLU_079852_0_0_4"/>
<proteinExistence type="predicted"/>
<accession>A0A0A1FF47</accession>
<feature type="transmembrane region" description="Helical" evidence="1">
    <location>
        <begin position="126"/>
        <end position="145"/>
    </location>
</feature>
<dbReference type="RefSeq" id="WP_052135222.1">
    <property type="nucleotide sequence ID" value="NZ_CP009962.1"/>
</dbReference>
<reference evidence="4" key="1">
    <citation type="journal article" date="2014" name="Soil Biol. Biochem.">
        <title>Structure and function of bacterial communities in ageing soils: Insights from the Mendocino ecological staircase.</title>
        <authorList>
            <person name="Uroz S."/>
            <person name="Tech J.J."/>
            <person name="Sawaya N.A."/>
            <person name="Frey-Klett P."/>
            <person name="Leveau J.H.J."/>
        </authorList>
    </citation>
    <scope>NUCLEOTIDE SEQUENCE [LARGE SCALE GENOMIC DNA]</scope>
    <source>
        <strain evidence="4">Cal35</strain>
    </source>
</reference>
<dbReference type="AlphaFoldDB" id="A0A0A1FF47"/>
<dbReference type="Pfam" id="PF01569">
    <property type="entry name" value="PAP2"/>
    <property type="match status" value="1"/>
</dbReference>
<gene>
    <name evidence="3" type="ORF">LT85_3096</name>
</gene>
<evidence type="ECO:0000256" key="1">
    <source>
        <dbReference type="SAM" id="Phobius"/>
    </source>
</evidence>
<keyword evidence="1" id="KW-1133">Transmembrane helix</keyword>
<dbReference type="InterPro" id="IPR036938">
    <property type="entry name" value="PAP2/HPO_sf"/>
</dbReference>
<evidence type="ECO:0000313" key="4">
    <source>
        <dbReference type="Proteomes" id="UP000030302"/>
    </source>
</evidence>
<dbReference type="EMBL" id="CP009962">
    <property type="protein sequence ID" value="AIY42254.1"/>
    <property type="molecule type" value="Genomic_DNA"/>
</dbReference>
<name>A0A0A1FF47_9BURK</name>
<dbReference type="InterPro" id="IPR000326">
    <property type="entry name" value="PAP2/HPO"/>
</dbReference>
<keyword evidence="4" id="KW-1185">Reference proteome</keyword>
<evidence type="ECO:0000313" key="3">
    <source>
        <dbReference type="EMBL" id="AIY42254.1"/>
    </source>
</evidence>
<dbReference type="SUPFAM" id="SSF48317">
    <property type="entry name" value="Acid phosphatase/Vanadium-dependent haloperoxidase"/>
    <property type="match status" value="1"/>
</dbReference>
<feature type="transmembrane region" description="Helical" evidence="1">
    <location>
        <begin position="42"/>
        <end position="64"/>
    </location>
</feature>
<dbReference type="Gene3D" id="1.20.144.10">
    <property type="entry name" value="Phosphatidic acid phosphatase type 2/haloperoxidase"/>
    <property type="match status" value="1"/>
</dbReference>
<organism evidence="3 4">
    <name type="scientific">Collimonas arenae</name>
    <dbReference type="NCBI Taxonomy" id="279058"/>
    <lineage>
        <taxon>Bacteria</taxon>
        <taxon>Pseudomonadati</taxon>
        <taxon>Pseudomonadota</taxon>
        <taxon>Betaproteobacteria</taxon>
        <taxon>Burkholderiales</taxon>
        <taxon>Oxalobacteraceae</taxon>
        <taxon>Collimonas</taxon>
    </lineage>
</organism>
<dbReference type="Proteomes" id="UP000030302">
    <property type="component" value="Chromosome"/>
</dbReference>
<feature type="transmembrane region" description="Helical" evidence="1">
    <location>
        <begin position="101"/>
        <end position="119"/>
    </location>
</feature>
<keyword evidence="1" id="KW-0472">Membrane</keyword>
<sequence length="180" mass="19234">MAGRAWRLASLWFALFSIAIALVVVSKALFIGWGIGIQAIDFVGISGHTMLASAIFPTAAYLALHRHSLRLRIAAAGGACLLGLAVAISRVVLNAHSASEVIAGVALGFLVCISFIVLSRRLQGPHLSGAILLLAFGLLFAGLYGERLPTQNWIKNVALTLAGRERPFIREVWHRNAGQN</sequence>
<feature type="transmembrane region" description="Helical" evidence="1">
    <location>
        <begin position="71"/>
        <end position="89"/>
    </location>
</feature>
<protein>
    <submittedName>
        <fullName evidence="3">Membrane-associated phospholipid phosphatase</fullName>
    </submittedName>
</protein>
<evidence type="ECO:0000259" key="2">
    <source>
        <dbReference type="Pfam" id="PF01569"/>
    </source>
</evidence>
<dbReference type="KEGG" id="care:LT85_3096"/>
<feature type="domain" description="Phosphatidic acid phosphatase type 2/haloperoxidase" evidence="2">
    <location>
        <begin position="45"/>
        <end position="118"/>
    </location>
</feature>